<proteinExistence type="inferred from homology"/>
<dbReference type="Proteomes" id="UP001497453">
    <property type="component" value="Chromosome 7"/>
</dbReference>
<evidence type="ECO:0000256" key="2">
    <source>
        <dbReference type="ARBA" id="ARBA00009252"/>
    </source>
</evidence>
<protein>
    <recommendedName>
        <fullName evidence="6">Sister chromatid cohesion protein</fullName>
    </recommendedName>
</protein>
<evidence type="ECO:0000256" key="7">
    <source>
        <dbReference type="SAM" id="MobiDB-lite"/>
    </source>
</evidence>
<evidence type="ECO:0000313" key="9">
    <source>
        <dbReference type="EMBL" id="CAL1713405.1"/>
    </source>
</evidence>
<dbReference type="Pfam" id="PF12765">
    <property type="entry name" value="Cohesin_HEAT"/>
    <property type="match status" value="1"/>
</dbReference>
<dbReference type="InterPro" id="IPR024986">
    <property type="entry name" value="Nipped-B_C"/>
</dbReference>
<dbReference type="SUPFAM" id="SSF48371">
    <property type="entry name" value="ARM repeat"/>
    <property type="match status" value="1"/>
</dbReference>
<feature type="region of interest" description="Disordered" evidence="7">
    <location>
        <begin position="502"/>
        <end position="551"/>
    </location>
</feature>
<keyword evidence="3 6" id="KW-0677">Repeat</keyword>
<reference evidence="10" key="1">
    <citation type="submission" date="2024-04" db="EMBL/GenBank/DDBJ databases">
        <authorList>
            <person name="Shaw F."/>
            <person name="Minotto A."/>
        </authorList>
    </citation>
    <scope>NUCLEOTIDE SEQUENCE [LARGE SCALE GENOMIC DNA]</scope>
</reference>
<comment type="similarity">
    <text evidence="2 6">Belongs to the SCC2/Nipped-B family.</text>
</comment>
<name>A0ABP1DZZ9_9APHY</name>
<evidence type="ECO:0000256" key="3">
    <source>
        <dbReference type="ARBA" id="ARBA00022737"/>
    </source>
</evidence>
<feature type="region of interest" description="Disordered" evidence="7">
    <location>
        <begin position="167"/>
        <end position="215"/>
    </location>
</feature>
<dbReference type="InterPro" id="IPR026003">
    <property type="entry name" value="Cohesin_HEAT"/>
</dbReference>
<feature type="region of interest" description="Disordered" evidence="7">
    <location>
        <begin position="230"/>
        <end position="304"/>
    </location>
</feature>
<evidence type="ECO:0000256" key="4">
    <source>
        <dbReference type="ARBA" id="ARBA00023242"/>
    </source>
</evidence>
<accession>A0ABP1DZZ9</accession>
<feature type="region of interest" description="Disordered" evidence="7">
    <location>
        <begin position="317"/>
        <end position="381"/>
    </location>
</feature>
<evidence type="ECO:0000256" key="6">
    <source>
        <dbReference type="RuleBase" id="RU364107"/>
    </source>
</evidence>
<evidence type="ECO:0000256" key="5">
    <source>
        <dbReference type="ARBA" id="ARBA00023306"/>
    </source>
</evidence>
<feature type="compositionally biased region" description="Polar residues" evidence="7">
    <location>
        <begin position="334"/>
        <end position="344"/>
    </location>
</feature>
<dbReference type="InterPro" id="IPR033031">
    <property type="entry name" value="Scc2/Nipped-B"/>
</dbReference>
<dbReference type="InterPro" id="IPR016024">
    <property type="entry name" value="ARM-type_fold"/>
</dbReference>
<feature type="compositionally biased region" description="Low complexity" evidence="7">
    <location>
        <begin position="178"/>
        <end position="189"/>
    </location>
</feature>
<feature type="compositionally biased region" description="Pro residues" evidence="7">
    <location>
        <begin position="190"/>
        <end position="211"/>
    </location>
</feature>
<feature type="compositionally biased region" description="Polar residues" evidence="7">
    <location>
        <begin position="287"/>
        <end position="296"/>
    </location>
</feature>
<keyword evidence="4 6" id="KW-0539">Nucleus</keyword>
<evidence type="ECO:0000256" key="1">
    <source>
        <dbReference type="ARBA" id="ARBA00004123"/>
    </source>
</evidence>
<dbReference type="EMBL" id="OZ037950">
    <property type="protein sequence ID" value="CAL1713405.1"/>
    <property type="molecule type" value="Genomic_DNA"/>
</dbReference>
<evidence type="ECO:0000259" key="8">
    <source>
        <dbReference type="Pfam" id="PF12830"/>
    </source>
</evidence>
<feature type="region of interest" description="Disordered" evidence="7">
    <location>
        <begin position="1"/>
        <end position="24"/>
    </location>
</feature>
<feature type="region of interest" description="Disordered" evidence="7">
    <location>
        <begin position="447"/>
        <end position="468"/>
    </location>
</feature>
<dbReference type="InterPro" id="IPR011989">
    <property type="entry name" value="ARM-like"/>
</dbReference>
<gene>
    <name evidence="9" type="ORF">GFSPODELE1_LOCUS9286</name>
</gene>
<sequence length="1948" mass="215036">MQNGHWVPHMQSHGRRNNYPNGANAPMAVSSLQDAQDLLSMYPMASATPSAHVTRHLSNLSLTAAPPSYYIQPVMQRAHVHTYPQAYPQSYGDYYNELHQLNSLSQSSNDSVFFDTSMTNAVRYLGDQGSHYASYDIPQQQWSPQAQSSTYQSTPFAQSVFQHVTPSSFYPTPPPPGISTSSSSLASALGPPPKPQQKPPQRPPPKPPKPVYQPSESAEFFDNFLAEQTAKTQRRVTPPQTLRMLQDDSPDPLAFSPVTARTSTATPRKRKAAQVLESPTIKRIHTPSGSLQSSLSTDRHEKTPIAKRKQVFVELPPVPRSIQGMSTPRRDRSSSQTVSRNGIESDSDDLGGYGTDSPTRNRLFDHVKSSGRRATGERDERAPLEKLTTLLEDIFEAEDSLAPDIDTSELPLDFFSPHTTDCSRPLLHSAIVRKLTSHIGKAIRPSKRLRLSSRDGNPNVGGTPRSRGRIADIETNVLSRILRILERSVRVGEDLDPFQTDRIIATPAESSTPSKSKGKRKADRPRSKSKTPKPGEADGDGDANMNDDSIPEGPAIDINLISNTLEIARESILAADCCIALLSSDRLNKQLYSEELITACLATIKNQLMKMIYPFVEASSDIFGHISPILQQLVRIPSPQHEPLRRHLTEIFNAISSVIPRINDLISSDYTAMSESIIIQAVYIAIGPFFMVESGGNSKDKASAVVLSTLSVSAVRGLRLEALSLIRSIFGNHEDQRSWIIEEILSSLIKHSESKQKVGHFRLRDGRSIRTVSALLLQLVQTSAHSVRLEAEDIRRSRTQASTLRREDSFKDASDGPLLDKTDMEEIRLYISGLESATKAAKTIILFLTQRSGKTKTTKNSNEAEYRAIFDNLISDLLTVLFWPEWPAAALLLSIACKFMVASLDDIKTANDNNAAKTMALDHLGVIAARLRSCSVKSASQKPSSNSIRLQPLDEILSGLNLENLGLLASAHQGICSFLTRRSSEDQACASARELSAVVWGQELAFVLKQCGEQLEDADGDRPLSKGDYRQLQSFGARVKQTLRTLWKDSTPDVFDAGSEEEAMKVDRLSEEVGMTQSLKGCFNPVLNVVLSALDAPPVFMRTKALKALGQIVMSDPSILSTHTVRQAIESHLLDSSPAVRDAAVELIGKYMIDTPEVAGDYYPKIADRIADTGLGVRKRVIKLLKSFYSVTEDSNRRIDISTRLVLRMLDEDDTVKDFAVKTVEEMWFHDGNATIATHKGKSPVRPHEKSDLLAKVTVIMGVAANFKDRQSPVEDLLHQIMDGKDANEMSLLHSRYAEICQTLIDGLVDASDLPGFTVHNCVRTIHIFVAAYPAVLSTSNALTLLPYLKNATSPEEQAITDCLLRVYRASIPYLPKTATKFGQELQLALQPMVLKPPSTAGILGLQEIVACMCSVVQHLTHDYGRLTALLKSCNARLQQSLAQPTQKLSAPQIRTLSILIFIAALLCEHCNFDDLRNGPHGADIDAVSPGSVTEHVYGVLLKLYEKYPDKGMRSRVLQCMGFLFRAQPTLLTAEPSTIIMDSILASTDDEARARLLRILQEFLSAEAEKHAAKEKEKSKGRLPAGNVNMEELIGNTDGFAESGISSAIVQRYLDPILSAATSPNHQIQSPAVDVIAYTVRQGLAHPLQLFPVIVALETSPYPPLSARATALHSLLHSKHTSLLNSRFVVSARASFDYQKVLNPPVRGYRMTPAPTALMQQWYSLVREKRAQRQDFLKALVKVFDIELATSSQDDVDFARYMAENFATFDYKTQEEVLTVIKYLTAVLSTTGMQLVGVLSPQHLLAQLHDGNPPPQEGSVSIAAPSEPLQDATSNMSYARSSVIVAIIMILKAFLKTLYGVSEEKCSKFVVGKKSAIGDRPATRRHERPISWERIPFATAHLQTSQDVEVQKQTVRLFKAYLFYTHTLGIYVVLVRMERGWPVGRADG</sequence>
<organism evidence="9 10">
    <name type="scientific">Somion occarium</name>
    <dbReference type="NCBI Taxonomy" id="3059160"/>
    <lineage>
        <taxon>Eukaryota</taxon>
        <taxon>Fungi</taxon>
        <taxon>Dikarya</taxon>
        <taxon>Basidiomycota</taxon>
        <taxon>Agaricomycotina</taxon>
        <taxon>Agaricomycetes</taxon>
        <taxon>Polyporales</taxon>
        <taxon>Cerrenaceae</taxon>
        <taxon>Somion</taxon>
    </lineage>
</organism>
<dbReference type="PANTHER" id="PTHR21704:SF18">
    <property type="entry name" value="NIPPED-B-LIKE PROTEIN"/>
    <property type="match status" value="1"/>
</dbReference>
<dbReference type="PANTHER" id="PTHR21704">
    <property type="entry name" value="NIPPED-B-LIKE PROTEIN DELANGIN SCC2-RELATED"/>
    <property type="match status" value="1"/>
</dbReference>
<dbReference type="Gene3D" id="1.25.10.10">
    <property type="entry name" value="Leucine-rich Repeat Variant"/>
    <property type="match status" value="1"/>
</dbReference>
<keyword evidence="10" id="KW-1185">Reference proteome</keyword>
<comment type="subcellular location">
    <subcellularLocation>
        <location evidence="1 6">Nucleus</location>
    </subcellularLocation>
</comment>
<keyword evidence="5 6" id="KW-0131">Cell cycle</keyword>
<dbReference type="Pfam" id="PF12830">
    <property type="entry name" value="Nipped-B_C"/>
    <property type="match status" value="1"/>
</dbReference>
<dbReference type="CDD" id="cd23958">
    <property type="entry name" value="SCC2"/>
    <property type="match status" value="1"/>
</dbReference>
<feature type="compositionally biased region" description="Basic residues" evidence="7">
    <location>
        <begin position="516"/>
        <end position="531"/>
    </location>
</feature>
<feature type="compositionally biased region" description="Basic and acidic residues" evidence="7">
    <location>
        <begin position="362"/>
        <end position="381"/>
    </location>
</feature>
<feature type="domain" description="Sister chromatid cohesion C-terminal" evidence="8">
    <location>
        <begin position="1606"/>
        <end position="1786"/>
    </location>
</feature>
<evidence type="ECO:0000313" key="10">
    <source>
        <dbReference type="Proteomes" id="UP001497453"/>
    </source>
</evidence>